<name>A0ABZ0IK35_9BACT</name>
<sequence length="41" mass="4857">MSLKKLKKPSRVEKLRGIVEATPDFDYKKVLDEERMKKYGT</sequence>
<organism evidence="1 2">
    <name type="scientific">Imperialibacter roseus</name>
    <dbReference type="NCBI Taxonomy" id="1324217"/>
    <lineage>
        <taxon>Bacteria</taxon>
        <taxon>Pseudomonadati</taxon>
        <taxon>Bacteroidota</taxon>
        <taxon>Cytophagia</taxon>
        <taxon>Cytophagales</taxon>
        <taxon>Flammeovirgaceae</taxon>
        <taxon>Imperialibacter</taxon>
    </lineage>
</organism>
<protein>
    <submittedName>
        <fullName evidence="1">Uncharacterized protein</fullName>
    </submittedName>
</protein>
<accession>A0ABZ0IK35</accession>
<dbReference type="Proteomes" id="UP001302349">
    <property type="component" value="Chromosome"/>
</dbReference>
<evidence type="ECO:0000313" key="2">
    <source>
        <dbReference type="Proteomes" id="UP001302349"/>
    </source>
</evidence>
<reference evidence="1 2" key="1">
    <citation type="journal article" date="2023" name="Microbiol. Resour. Announc.">
        <title>Complete Genome Sequence of Imperialibacter roseus strain P4T.</title>
        <authorList>
            <person name="Tizabi D.R."/>
            <person name="Bachvaroff T."/>
            <person name="Hill R.T."/>
        </authorList>
    </citation>
    <scope>NUCLEOTIDE SEQUENCE [LARGE SCALE GENOMIC DNA]</scope>
    <source>
        <strain evidence="1 2">P4T</strain>
    </source>
</reference>
<gene>
    <name evidence="1" type="ORF">RT717_17605</name>
</gene>
<dbReference type="EMBL" id="CP136051">
    <property type="protein sequence ID" value="WOK04901.1"/>
    <property type="molecule type" value="Genomic_DNA"/>
</dbReference>
<proteinExistence type="predicted"/>
<dbReference type="RefSeq" id="WP_317487699.1">
    <property type="nucleotide sequence ID" value="NZ_CP136051.1"/>
</dbReference>
<keyword evidence="2" id="KW-1185">Reference proteome</keyword>
<evidence type="ECO:0000313" key="1">
    <source>
        <dbReference type="EMBL" id="WOK04901.1"/>
    </source>
</evidence>